<dbReference type="PROSITE" id="PS50076">
    <property type="entry name" value="DNAJ_2"/>
    <property type="match status" value="1"/>
</dbReference>
<reference evidence="2" key="1">
    <citation type="submission" date="2020-10" db="EMBL/GenBank/DDBJ databases">
        <authorList>
            <person name="Gilroy R."/>
        </authorList>
    </citation>
    <scope>NUCLEOTIDE SEQUENCE</scope>
    <source>
        <strain evidence="2">23406</strain>
    </source>
</reference>
<dbReference type="InterPro" id="IPR001623">
    <property type="entry name" value="DnaJ_domain"/>
</dbReference>
<feature type="domain" description="J" evidence="1">
    <location>
        <begin position="4"/>
        <end position="73"/>
    </location>
</feature>
<dbReference type="SUPFAM" id="SSF48452">
    <property type="entry name" value="TPR-like"/>
    <property type="match status" value="1"/>
</dbReference>
<evidence type="ECO:0000259" key="1">
    <source>
        <dbReference type="PROSITE" id="PS50076"/>
    </source>
</evidence>
<protein>
    <recommendedName>
        <fullName evidence="1">J domain-containing protein</fullName>
    </recommendedName>
</protein>
<evidence type="ECO:0000313" key="3">
    <source>
        <dbReference type="Proteomes" id="UP000886891"/>
    </source>
</evidence>
<name>A0A9D1SXN8_9FIRM</name>
<dbReference type="Proteomes" id="UP000886891">
    <property type="component" value="Unassembled WGS sequence"/>
</dbReference>
<gene>
    <name evidence="2" type="ORF">IAB14_07030</name>
</gene>
<reference evidence="2" key="2">
    <citation type="journal article" date="2021" name="PeerJ">
        <title>Extensive microbial diversity within the chicken gut microbiome revealed by metagenomics and culture.</title>
        <authorList>
            <person name="Gilroy R."/>
            <person name="Ravi A."/>
            <person name="Getino M."/>
            <person name="Pursley I."/>
            <person name="Horton D.L."/>
            <person name="Alikhan N.F."/>
            <person name="Baker D."/>
            <person name="Gharbi K."/>
            <person name="Hall N."/>
            <person name="Watson M."/>
            <person name="Adriaenssens E.M."/>
            <person name="Foster-Nyarko E."/>
            <person name="Jarju S."/>
            <person name="Secka A."/>
            <person name="Antonio M."/>
            <person name="Oren A."/>
            <person name="Chaudhuri R.R."/>
            <person name="La Ragione R."/>
            <person name="Hildebrand F."/>
            <person name="Pallen M.J."/>
        </authorList>
    </citation>
    <scope>NUCLEOTIDE SEQUENCE</scope>
    <source>
        <strain evidence="2">23406</strain>
    </source>
</reference>
<sequence length="213" mass="24405">MPKDPFVILGVSDQVTQNELYEAYTEMRRRYEEKRFSPGKEGEEACEKLQEIDDAYRDANEILKTRYFVSNFSNPLQEADDLIRQGKMSEAQDVLDRATERTAEWHYLQSMIFYKKGWAGEARTQLKMAVDLEPGNPRYTDALNAMDRKAQGQDRYRANDDRRYYSDQYGDGRSYRGDVPTGARGCTPCDCCSSLICADCCCECMGGDLISCC</sequence>
<accession>A0A9D1SXN8</accession>
<evidence type="ECO:0000313" key="2">
    <source>
        <dbReference type="EMBL" id="HIV00848.1"/>
    </source>
</evidence>
<proteinExistence type="predicted"/>
<dbReference type="EMBL" id="DVOH01000057">
    <property type="protein sequence ID" value="HIV00848.1"/>
    <property type="molecule type" value="Genomic_DNA"/>
</dbReference>
<comment type="caution">
    <text evidence="2">The sequence shown here is derived from an EMBL/GenBank/DDBJ whole genome shotgun (WGS) entry which is preliminary data.</text>
</comment>
<organism evidence="2 3">
    <name type="scientific">Candidatus Stercoripulliclostridium merdipullorum</name>
    <dbReference type="NCBI Taxonomy" id="2840952"/>
    <lineage>
        <taxon>Bacteria</taxon>
        <taxon>Bacillati</taxon>
        <taxon>Bacillota</taxon>
        <taxon>Clostridia</taxon>
        <taxon>Eubacteriales</taxon>
        <taxon>Candidatus Stercoripulliclostridium</taxon>
    </lineage>
</organism>
<dbReference type="AlphaFoldDB" id="A0A9D1SXN8"/>
<dbReference type="InterPro" id="IPR011990">
    <property type="entry name" value="TPR-like_helical_dom_sf"/>
</dbReference>
<dbReference type="Gene3D" id="1.25.40.10">
    <property type="entry name" value="Tetratricopeptide repeat domain"/>
    <property type="match status" value="1"/>
</dbReference>